<accession>A0AB33JRN2</accession>
<evidence type="ECO:0008006" key="2">
    <source>
        <dbReference type="Google" id="ProtNLM"/>
    </source>
</evidence>
<dbReference type="Gene3D" id="3.90.50.10">
    <property type="entry name" value="Photosynthetic Reaction Center, subunit H, domain 2"/>
    <property type="match status" value="1"/>
</dbReference>
<gene>
    <name evidence="1" type="ORF">KCMC57_10280</name>
</gene>
<dbReference type="EMBL" id="AP035881">
    <property type="protein sequence ID" value="BFP44660.1"/>
    <property type="molecule type" value="Genomic_DNA"/>
</dbReference>
<dbReference type="InterPro" id="IPR011033">
    <property type="entry name" value="PRC_barrel-like_sf"/>
</dbReference>
<evidence type="ECO:0000313" key="1">
    <source>
        <dbReference type="EMBL" id="BFP44660.1"/>
    </source>
</evidence>
<organism evidence="1">
    <name type="scientific">Kitasatospora sp. CMC57</name>
    <dbReference type="NCBI Taxonomy" id="3231513"/>
    <lineage>
        <taxon>Bacteria</taxon>
        <taxon>Bacillati</taxon>
        <taxon>Actinomycetota</taxon>
        <taxon>Actinomycetes</taxon>
        <taxon>Kitasatosporales</taxon>
        <taxon>Streptomycetaceae</taxon>
        <taxon>Kitasatospora</taxon>
    </lineage>
</organism>
<dbReference type="GO" id="GO:0019684">
    <property type="term" value="P:photosynthesis, light reaction"/>
    <property type="evidence" value="ECO:0007669"/>
    <property type="project" value="InterPro"/>
</dbReference>
<dbReference type="RefSeq" id="WP_407987236.1">
    <property type="nucleotide sequence ID" value="NZ_AP035881.2"/>
</dbReference>
<protein>
    <recommendedName>
        <fullName evidence="2">PRC domain containing protein</fullName>
    </recommendedName>
</protein>
<sequence length="117" mass="12830">MTENVWTHGTESGYATGTDLTGYRVEAIDGHIGKIDKHTAEAGASFIVVDTGVWIFGKEILLPAGTISSVDIPNETVFLNRTKDDVKGAPEFHRETHLDDSDYRETVGTYYAGLVIR</sequence>
<dbReference type="AlphaFoldDB" id="A0AB33JRN2"/>
<reference evidence="1" key="1">
    <citation type="submission" date="2024-07" db="EMBL/GenBank/DDBJ databases">
        <title>Complete genome sequences of cellulolytic bacteria, Kitasatospora sp. CMC57 and Streptomyces sp. CMC78, isolated from Japanese agricultural soil.</title>
        <authorList>
            <person name="Hashimoto T."/>
            <person name="Ito M."/>
            <person name="Iwamoto M."/>
            <person name="Fukahori D."/>
            <person name="Shoda T."/>
            <person name="Sakoda M."/>
            <person name="Morohoshi T."/>
            <person name="Mitsuboshi M."/>
            <person name="Nishizawa T."/>
        </authorList>
    </citation>
    <scope>NUCLEOTIDE SEQUENCE</scope>
    <source>
        <strain evidence="1">CMC57</strain>
    </source>
</reference>
<dbReference type="InterPro" id="IPR014747">
    <property type="entry name" value="Bac_photo_RC_H_C"/>
</dbReference>
<proteinExistence type="predicted"/>
<dbReference type="SUPFAM" id="SSF50346">
    <property type="entry name" value="PRC-barrel domain"/>
    <property type="match status" value="1"/>
</dbReference>
<name>A0AB33JRN2_9ACTN</name>
<dbReference type="GO" id="GO:0030077">
    <property type="term" value="C:plasma membrane light-harvesting complex"/>
    <property type="evidence" value="ECO:0007669"/>
    <property type="project" value="InterPro"/>
</dbReference>